<dbReference type="Pfam" id="PF00933">
    <property type="entry name" value="Glyco_hydro_3"/>
    <property type="match status" value="1"/>
</dbReference>
<dbReference type="FunFam" id="2.60.40.10:FF:000495">
    <property type="entry name" value="Periplasmic beta-glucosidase"/>
    <property type="match status" value="1"/>
</dbReference>
<dbReference type="PANTHER" id="PTHR42715">
    <property type="entry name" value="BETA-GLUCOSIDASE"/>
    <property type="match status" value="1"/>
</dbReference>
<dbReference type="Gene3D" id="3.20.20.300">
    <property type="entry name" value="Glycoside hydrolase, family 3, N-terminal domain"/>
    <property type="match status" value="1"/>
</dbReference>
<dbReference type="InterPro" id="IPR026891">
    <property type="entry name" value="Fn3-like"/>
</dbReference>
<proteinExistence type="inferred from homology"/>
<dbReference type="InterPro" id="IPR017853">
    <property type="entry name" value="GH"/>
</dbReference>
<dbReference type="Pfam" id="PF14310">
    <property type="entry name" value="Fn3-like"/>
    <property type="match status" value="1"/>
</dbReference>
<comment type="similarity">
    <text evidence="1">Belongs to the glycosyl hydrolase 3 family.</text>
</comment>
<organism evidence="4 5">
    <name type="scientific">Cystobacter ferrugineus</name>
    <dbReference type="NCBI Taxonomy" id="83449"/>
    <lineage>
        <taxon>Bacteria</taxon>
        <taxon>Pseudomonadati</taxon>
        <taxon>Myxococcota</taxon>
        <taxon>Myxococcia</taxon>
        <taxon>Myxococcales</taxon>
        <taxon>Cystobacterineae</taxon>
        <taxon>Archangiaceae</taxon>
        <taxon>Cystobacter</taxon>
    </lineage>
</organism>
<dbReference type="InterPro" id="IPR050288">
    <property type="entry name" value="Cellulose_deg_GH3"/>
</dbReference>
<dbReference type="InterPro" id="IPR036962">
    <property type="entry name" value="Glyco_hydro_3_N_sf"/>
</dbReference>
<evidence type="ECO:0000256" key="2">
    <source>
        <dbReference type="ARBA" id="ARBA00022801"/>
    </source>
</evidence>
<reference evidence="4 5" key="2">
    <citation type="submission" date="2016-12" db="EMBL/GenBank/DDBJ databases">
        <title>Draft Genome Sequence of Cystobacter ferrugineus Strain Cbfe23.</title>
        <authorList>
            <person name="Akbar S."/>
            <person name="Dowd S.E."/>
            <person name="Stevens D.C."/>
        </authorList>
    </citation>
    <scope>NUCLEOTIDE SEQUENCE [LARGE SCALE GENOMIC DNA]</scope>
    <source>
        <strain evidence="4 5">Cbfe23</strain>
    </source>
</reference>
<dbReference type="RefSeq" id="WP_071901383.1">
    <property type="nucleotide sequence ID" value="NZ_MPIN01000007.1"/>
</dbReference>
<evidence type="ECO:0000256" key="1">
    <source>
        <dbReference type="ARBA" id="ARBA00005336"/>
    </source>
</evidence>
<name>A0A1L9B6P3_9BACT</name>
<reference evidence="5" key="1">
    <citation type="submission" date="2016-11" db="EMBL/GenBank/DDBJ databases">
        <authorList>
            <person name="Shukria A."/>
            <person name="Stevens D.C."/>
        </authorList>
    </citation>
    <scope>NUCLEOTIDE SEQUENCE [LARGE SCALE GENOMIC DNA]</scope>
    <source>
        <strain evidence="5">Cbfe23</strain>
    </source>
</reference>
<dbReference type="InterPro" id="IPR013783">
    <property type="entry name" value="Ig-like_fold"/>
</dbReference>
<dbReference type="OrthoDB" id="9781691at2"/>
<keyword evidence="2 4" id="KW-0378">Hydrolase</keyword>
<dbReference type="GO" id="GO:0005975">
    <property type="term" value="P:carbohydrate metabolic process"/>
    <property type="evidence" value="ECO:0007669"/>
    <property type="project" value="InterPro"/>
</dbReference>
<dbReference type="PRINTS" id="PR00133">
    <property type="entry name" value="GLHYDRLASE3"/>
</dbReference>
<gene>
    <name evidence="4" type="ORF">BON30_27540</name>
</gene>
<keyword evidence="5" id="KW-1185">Reference proteome</keyword>
<dbReference type="Gene3D" id="2.60.40.10">
    <property type="entry name" value="Immunoglobulins"/>
    <property type="match status" value="1"/>
</dbReference>
<dbReference type="AlphaFoldDB" id="A0A1L9B6P3"/>
<dbReference type="Gene3D" id="3.40.50.1700">
    <property type="entry name" value="Glycoside hydrolase family 3 C-terminal domain"/>
    <property type="match status" value="1"/>
</dbReference>
<dbReference type="SUPFAM" id="SSF52279">
    <property type="entry name" value="Beta-D-glucan exohydrolase, C-terminal domain"/>
    <property type="match status" value="1"/>
</dbReference>
<comment type="caution">
    <text evidence="4">The sequence shown here is derived from an EMBL/GenBank/DDBJ whole genome shotgun (WGS) entry which is preliminary data.</text>
</comment>
<evidence type="ECO:0000313" key="4">
    <source>
        <dbReference type="EMBL" id="OJH37916.1"/>
    </source>
</evidence>
<dbReference type="PANTHER" id="PTHR42715:SF10">
    <property type="entry name" value="BETA-GLUCOSIDASE"/>
    <property type="match status" value="1"/>
</dbReference>
<dbReference type="SMART" id="SM01217">
    <property type="entry name" value="Fn3_like"/>
    <property type="match status" value="1"/>
</dbReference>
<dbReference type="InterPro" id="IPR036881">
    <property type="entry name" value="Glyco_hydro_3_C_sf"/>
</dbReference>
<dbReference type="EMBL" id="MPIN01000007">
    <property type="protein sequence ID" value="OJH37916.1"/>
    <property type="molecule type" value="Genomic_DNA"/>
</dbReference>
<feature type="domain" description="Fibronectin type III-like" evidence="3">
    <location>
        <begin position="591"/>
        <end position="661"/>
    </location>
</feature>
<dbReference type="InterPro" id="IPR002772">
    <property type="entry name" value="Glyco_hydro_3_C"/>
</dbReference>
<protein>
    <submittedName>
        <fullName evidence="4">Glycosyl hydrolase</fullName>
    </submittedName>
</protein>
<sequence>MSEQIKDYKARAQQLVSQMTLEEKALLMSGNGAWMTHKVERLGIPSIFMADGPHGLRKALGPNTADSVPATCFPTASALASSWNPELIGEIGAALAREAQANDVQLLLGPGNNMKRSPLGGRNFEYFSEDPFLAGHLTAAYIKGLQGQGVGSTLKHFAVNNQEHERMVSSSIVDERTLHEIYLPGFEIAVTQAQPWAIMCSYNKINGVYASENHLLLEDILRDAWGFQGYVVSDWGAVHDRVKGIMAGLNLEMPGSGDVNRKKIIEAVTAGQLPESRLDEVVAGLLAVVLLASERRRSGARFDVDAHHALARRAAGESIILLKNEDELLPLETGGKKKIAVIGAFARDPRYQGAGSSQVNPTRISNAYAELAAILGGEERLSYASGYDLEGVTTAQLLEEARQQAKNADLAIVFAGLPDSHESEGFDRSTLDIPEGHNRLIDAVSQVQPNTVVVLMNGSAITMPWVGRVKAILEGWLTGQAGGGAIADILTGKVNPSAKLAETFPARLEDTPTFTEFPGLNQQARYGEGVFIGYRYYDKKNITPLFPFGFGLSYTTFAYSELSFSAPSIQDTESLTVELKVKNTGKVAGKEIVQLYVREDKPVVSRPDKELKAFTKVALEPGEEKTVRFTLSRRDFAYYNTNLHRWSVNPGRFDILVGGSSRNLPLRKHVLVEVAQQEVVSLSRHSLVKEFKEHPKGKEFYPQLVGVIMGGATEEPGSVKRTPEEERARKKAEMSTLVFAHDMPVYKLVLFSEGKFSEQRLNDILARVQ</sequence>
<accession>A0A1L9B6P3</accession>
<dbReference type="Pfam" id="PF01915">
    <property type="entry name" value="Glyco_hydro_3_C"/>
    <property type="match status" value="1"/>
</dbReference>
<dbReference type="STRING" id="83449.BON30_27540"/>
<dbReference type="GO" id="GO:0008422">
    <property type="term" value="F:beta-glucosidase activity"/>
    <property type="evidence" value="ECO:0007669"/>
    <property type="project" value="UniProtKB-ARBA"/>
</dbReference>
<evidence type="ECO:0000313" key="5">
    <source>
        <dbReference type="Proteomes" id="UP000182229"/>
    </source>
</evidence>
<dbReference type="Proteomes" id="UP000182229">
    <property type="component" value="Unassembled WGS sequence"/>
</dbReference>
<dbReference type="InterPro" id="IPR001764">
    <property type="entry name" value="Glyco_hydro_3_N"/>
</dbReference>
<evidence type="ECO:0000259" key="3">
    <source>
        <dbReference type="SMART" id="SM01217"/>
    </source>
</evidence>
<dbReference type="SUPFAM" id="SSF51445">
    <property type="entry name" value="(Trans)glycosidases"/>
    <property type="match status" value="1"/>
</dbReference>